<dbReference type="RefSeq" id="WP_203841797.1">
    <property type="nucleotide sequence ID" value="NZ_BAAATV010000001.1"/>
</dbReference>
<dbReference type="Proteomes" id="UP000603200">
    <property type="component" value="Unassembled WGS sequence"/>
</dbReference>
<evidence type="ECO:0000313" key="1">
    <source>
        <dbReference type="EMBL" id="GIE24797.1"/>
    </source>
</evidence>
<protein>
    <submittedName>
        <fullName evidence="1">Uncharacterized protein</fullName>
    </submittedName>
</protein>
<proteinExistence type="predicted"/>
<dbReference type="EMBL" id="BOMN01000113">
    <property type="protein sequence ID" value="GIE24797.1"/>
    <property type="molecule type" value="Genomic_DNA"/>
</dbReference>
<sequence length="88" mass="9250">MNLVHNDGHLTAFGPAGATALRLYAGMLAACDRTGERDALLADAETLPQRRSSTASDTPVGAGLIVDAPEDHQHVCVCRPYISHGDLP</sequence>
<accession>A0ABQ4A1R1</accession>
<evidence type="ECO:0000313" key="2">
    <source>
        <dbReference type="Proteomes" id="UP000603200"/>
    </source>
</evidence>
<gene>
    <name evidence="1" type="ORF">Ahu01nite_078990</name>
</gene>
<name>A0ABQ4A1R1_9ACTN</name>
<comment type="caution">
    <text evidence="1">The sequence shown here is derived from an EMBL/GenBank/DDBJ whole genome shotgun (WGS) entry which is preliminary data.</text>
</comment>
<reference evidence="1 2" key="1">
    <citation type="submission" date="2021-01" db="EMBL/GenBank/DDBJ databases">
        <title>Whole genome shotgun sequence of Actinoplanes humidus NBRC 14915.</title>
        <authorList>
            <person name="Komaki H."/>
            <person name="Tamura T."/>
        </authorList>
    </citation>
    <scope>NUCLEOTIDE SEQUENCE [LARGE SCALE GENOMIC DNA]</scope>
    <source>
        <strain evidence="1 2">NBRC 14915</strain>
    </source>
</reference>
<keyword evidence="2" id="KW-1185">Reference proteome</keyword>
<organism evidence="1 2">
    <name type="scientific">Winogradskya humida</name>
    <dbReference type="NCBI Taxonomy" id="113566"/>
    <lineage>
        <taxon>Bacteria</taxon>
        <taxon>Bacillati</taxon>
        <taxon>Actinomycetota</taxon>
        <taxon>Actinomycetes</taxon>
        <taxon>Micromonosporales</taxon>
        <taxon>Micromonosporaceae</taxon>
        <taxon>Winogradskya</taxon>
    </lineage>
</organism>